<name>A0A4Y2USE5_ARAVE</name>
<keyword evidence="2" id="KW-1185">Reference proteome</keyword>
<sequence length="103" mass="11209">MAPSKTGARGIYTPLPPSSRYATVSIAPPPEGFGRLFPPCPSVVTPLSNRRKDGLFSLVILTKQHEGYFGTDRVILSRGQMTKTTLKLASPFQASAPHQRKDI</sequence>
<gene>
    <name evidence="1" type="ORF">AVEN_161778_1</name>
</gene>
<evidence type="ECO:0000313" key="2">
    <source>
        <dbReference type="Proteomes" id="UP000499080"/>
    </source>
</evidence>
<dbReference type="Proteomes" id="UP000499080">
    <property type="component" value="Unassembled WGS sequence"/>
</dbReference>
<evidence type="ECO:0000313" key="1">
    <source>
        <dbReference type="EMBL" id="GBO15673.1"/>
    </source>
</evidence>
<organism evidence="1 2">
    <name type="scientific">Araneus ventricosus</name>
    <name type="common">Orbweaver spider</name>
    <name type="synonym">Epeira ventricosa</name>
    <dbReference type="NCBI Taxonomy" id="182803"/>
    <lineage>
        <taxon>Eukaryota</taxon>
        <taxon>Metazoa</taxon>
        <taxon>Ecdysozoa</taxon>
        <taxon>Arthropoda</taxon>
        <taxon>Chelicerata</taxon>
        <taxon>Arachnida</taxon>
        <taxon>Araneae</taxon>
        <taxon>Araneomorphae</taxon>
        <taxon>Entelegynae</taxon>
        <taxon>Araneoidea</taxon>
        <taxon>Araneidae</taxon>
        <taxon>Araneus</taxon>
    </lineage>
</organism>
<comment type="caution">
    <text evidence="1">The sequence shown here is derived from an EMBL/GenBank/DDBJ whole genome shotgun (WGS) entry which is preliminary data.</text>
</comment>
<dbReference type="AlphaFoldDB" id="A0A4Y2USE5"/>
<reference evidence="1 2" key="1">
    <citation type="journal article" date="2019" name="Sci. Rep.">
        <title>Orb-weaving spider Araneus ventricosus genome elucidates the spidroin gene catalogue.</title>
        <authorList>
            <person name="Kono N."/>
            <person name="Nakamura H."/>
            <person name="Ohtoshi R."/>
            <person name="Moran D.A.P."/>
            <person name="Shinohara A."/>
            <person name="Yoshida Y."/>
            <person name="Fujiwara M."/>
            <person name="Mori M."/>
            <person name="Tomita M."/>
            <person name="Arakawa K."/>
        </authorList>
    </citation>
    <scope>NUCLEOTIDE SEQUENCE [LARGE SCALE GENOMIC DNA]</scope>
</reference>
<dbReference type="EMBL" id="BGPR01039667">
    <property type="protein sequence ID" value="GBO15673.1"/>
    <property type="molecule type" value="Genomic_DNA"/>
</dbReference>
<protein>
    <submittedName>
        <fullName evidence="1">Uncharacterized protein</fullName>
    </submittedName>
</protein>
<accession>A0A4Y2USE5</accession>
<proteinExistence type="predicted"/>